<name>A0A8S1STI5_PAROT</name>
<evidence type="ECO:0000313" key="2">
    <source>
        <dbReference type="Proteomes" id="UP000683925"/>
    </source>
</evidence>
<dbReference type="OMA" id="WIEKGLW"/>
<proteinExistence type="predicted"/>
<accession>A0A8S1STI5</accession>
<dbReference type="Proteomes" id="UP000683925">
    <property type="component" value="Unassembled WGS sequence"/>
</dbReference>
<reference evidence="1" key="1">
    <citation type="submission" date="2021-01" db="EMBL/GenBank/DDBJ databases">
        <authorList>
            <consortium name="Genoscope - CEA"/>
            <person name="William W."/>
        </authorList>
    </citation>
    <scope>NUCLEOTIDE SEQUENCE</scope>
</reference>
<comment type="caution">
    <text evidence="1">The sequence shown here is derived from an EMBL/GenBank/DDBJ whole genome shotgun (WGS) entry which is preliminary data.</text>
</comment>
<dbReference type="OrthoDB" id="10279348at2759"/>
<protein>
    <submittedName>
        <fullName evidence="1">Uncharacterized protein</fullName>
    </submittedName>
</protein>
<dbReference type="EMBL" id="CAJJDP010000014">
    <property type="protein sequence ID" value="CAD8143168.1"/>
    <property type="molecule type" value="Genomic_DNA"/>
</dbReference>
<dbReference type="AlphaFoldDB" id="A0A8S1STI5"/>
<organism evidence="1 2">
    <name type="scientific">Paramecium octaurelia</name>
    <dbReference type="NCBI Taxonomy" id="43137"/>
    <lineage>
        <taxon>Eukaryota</taxon>
        <taxon>Sar</taxon>
        <taxon>Alveolata</taxon>
        <taxon>Ciliophora</taxon>
        <taxon>Intramacronucleata</taxon>
        <taxon>Oligohymenophorea</taxon>
        <taxon>Peniculida</taxon>
        <taxon>Parameciidae</taxon>
        <taxon>Paramecium</taxon>
    </lineage>
</organism>
<evidence type="ECO:0000313" key="1">
    <source>
        <dbReference type="EMBL" id="CAD8143168.1"/>
    </source>
</evidence>
<gene>
    <name evidence="1" type="ORF">POCTA_138.1.T0140366</name>
</gene>
<keyword evidence="2" id="KW-1185">Reference proteome</keyword>
<sequence>MKKQHYHRNGGIKKKHLSFDQKVMVLKQLGPKPSKLRIQTMAQQYNISSSTIMNWIEKGLWTQIPSVQPELDYELHKSKLLTQRENFIELDETDQNNSRDQKKEIDESQQNLYDQIEIIL</sequence>